<comment type="similarity">
    <text evidence="3 11">Belongs to the glycosyltransferase 31 family.</text>
</comment>
<reference evidence="13 14" key="1">
    <citation type="journal article" date="2024" name="Nat. Commun.">
        <title>Phylogenomics reveals the evolutionary origins of lichenization in chlorophyte algae.</title>
        <authorList>
            <person name="Puginier C."/>
            <person name="Libourel C."/>
            <person name="Otte J."/>
            <person name="Skaloud P."/>
            <person name="Haon M."/>
            <person name="Grisel S."/>
            <person name="Petersen M."/>
            <person name="Berrin J.G."/>
            <person name="Delaux P.M."/>
            <person name="Dal Grande F."/>
            <person name="Keller J."/>
        </authorList>
    </citation>
    <scope>NUCLEOTIDE SEQUENCE [LARGE SCALE GENOMIC DNA]</scope>
    <source>
        <strain evidence="13 14">SAG 2043</strain>
    </source>
</reference>
<dbReference type="GO" id="GO:0016758">
    <property type="term" value="F:hexosyltransferase activity"/>
    <property type="evidence" value="ECO:0007669"/>
    <property type="project" value="InterPro"/>
</dbReference>
<organism evidence="13 14">
    <name type="scientific">[Myrmecia] bisecta</name>
    <dbReference type="NCBI Taxonomy" id="41462"/>
    <lineage>
        <taxon>Eukaryota</taxon>
        <taxon>Viridiplantae</taxon>
        <taxon>Chlorophyta</taxon>
        <taxon>core chlorophytes</taxon>
        <taxon>Trebouxiophyceae</taxon>
        <taxon>Trebouxiales</taxon>
        <taxon>Trebouxiaceae</taxon>
        <taxon>Myrmecia</taxon>
    </lineage>
</organism>
<dbReference type="EC" id="2.4.1.-" evidence="11"/>
<comment type="caution">
    <text evidence="13">The sequence shown here is derived from an EMBL/GenBank/DDBJ whole genome shotgun (WGS) entry which is preliminary data.</text>
</comment>
<dbReference type="Pfam" id="PF01762">
    <property type="entry name" value="Galactosyl_T"/>
    <property type="match status" value="1"/>
</dbReference>
<name>A0AAW1Q1Z4_9CHLO</name>
<evidence type="ECO:0000256" key="11">
    <source>
        <dbReference type="RuleBase" id="RU363063"/>
    </source>
</evidence>
<evidence type="ECO:0000256" key="12">
    <source>
        <dbReference type="SAM" id="MobiDB-lite"/>
    </source>
</evidence>
<dbReference type="GO" id="GO:0000139">
    <property type="term" value="C:Golgi membrane"/>
    <property type="evidence" value="ECO:0007669"/>
    <property type="project" value="UniProtKB-SubCell"/>
</dbReference>
<keyword evidence="5" id="KW-0808">Transferase</keyword>
<dbReference type="Proteomes" id="UP001489004">
    <property type="component" value="Unassembled WGS sequence"/>
</dbReference>
<dbReference type="InterPro" id="IPR002659">
    <property type="entry name" value="Glyco_trans_31"/>
</dbReference>
<dbReference type="AlphaFoldDB" id="A0AAW1Q1Z4"/>
<keyword evidence="8" id="KW-1133">Transmembrane helix</keyword>
<evidence type="ECO:0000256" key="2">
    <source>
        <dbReference type="ARBA" id="ARBA00004922"/>
    </source>
</evidence>
<keyword evidence="6" id="KW-0812">Transmembrane</keyword>
<evidence type="ECO:0000256" key="5">
    <source>
        <dbReference type="ARBA" id="ARBA00022679"/>
    </source>
</evidence>
<dbReference type="EMBL" id="JALJOR010000006">
    <property type="protein sequence ID" value="KAK9815751.1"/>
    <property type="molecule type" value="Genomic_DNA"/>
</dbReference>
<dbReference type="Gene3D" id="3.90.550.50">
    <property type="match status" value="1"/>
</dbReference>
<keyword evidence="11" id="KW-0464">Manganese</keyword>
<evidence type="ECO:0000256" key="7">
    <source>
        <dbReference type="ARBA" id="ARBA00022968"/>
    </source>
</evidence>
<accession>A0AAW1Q1Z4</accession>
<feature type="compositionally biased region" description="Basic and acidic residues" evidence="12">
    <location>
        <begin position="270"/>
        <end position="287"/>
    </location>
</feature>
<dbReference type="PANTHER" id="PTHR11214">
    <property type="entry name" value="BETA-1,3-N-ACETYLGLUCOSAMINYLTRANSFERASE"/>
    <property type="match status" value="1"/>
</dbReference>
<keyword evidence="14" id="KW-1185">Reference proteome</keyword>
<keyword evidence="7" id="KW-0735">Signal-anchor</keyword>
<evidence type="ECO:0000256" key="4">
    <source>
        <dbReference type="ARBA" id="ARBA00022676"/>
    </source>
</evidence>
<dbReference type="GO" id="GO:0006493">
    <property type="term" value="P:protein O-linked glycosylation"/>
    <property type="evidence" value="ECO:0007669"/>
    <property type="project" value="TreeGrafter"/>
</dbReference>
<keyword evidence="10" id="KW-0472">Membrane</keyword>
<sequence length="469" mass="52185">MPFPRPLALPLATAHQRGLGTQGTTMVEFATPGLFVRLIDALNIDLPLQPAELAAQNASLAPIPSVDDMKTPPSPHALQPFDDGDLPAADWPESPPVMDHIDQTAAPDARARRQAIRETWAAFTRRHFSNVDIVFILTQPAKPPAGVGVQAALQLLEAEVRLHNDTVILRGREDYLNLPNKTLRLMRFALTHPSRYTHVLKTDDDCYVRMRLVLNTLLEVPPAPEEEGKDDKLPSQLRSSWWTSLFGRSGRAAKGALAKGKPDVGAADKSMVDGRPAEKEKDPADRAKQPALLKTARMEGVYIGALEARDGFHPIRDPHSKWFTSPEELPDKDVPWGQRYLAGWGYVLSRDVVAHLVAKVDHYERQPAKQPCWFKALHWEDVLVGLLVTDYADIFSHPGFKAAWRSCTSDTAVRHLDVDAPIVLPGLYEQEKTGMWQVRTVQCSLGSFKTNEYASWHKWRSSLPGTAAI</sequence>
<evidence type="ECO:0000256" key="8">
    <source>
        <dbReference type="ARBA" id="ARBA00022989"/>
    </source>
</evidence>
<dbReference type="PANTHER" id="PTHR11214:SF3">
    <property type="entry name" value="BETA-1,3-GALACTOSYLTRANSFERASE 6"/>
    <property type="match status" value="1"/>
</dbReference>
<evidence type="ECO:0000313" key="14">
    <source>
        <dbReference type="Proteomes" id="UP001489004"/>
    </source>
</evidence>
<keyword evidence="4 11" id="KW-0328">Glycosyltransferase</keyword>
<feature type="region of interest" description="Disordered" evidence="12">
    <location>
        <begin position="256"/>
        <end position="287"/>
    </location>
</feature>
<evidence type="ECO:0000313" key="13">
    <source>
        <dbReference type="EMBL" id="KAK9815751.1"/>
    </source>
</evidence>
<gene>
    <name evidence="13" type="ORF">WJX72_008919</name>
</gene>
<proteinExistence type="inferred from homology"/>
<evidence type="ECO:0000256" key="6">
    <source>
        <dbReference type="ARBA" id="ARBA00022692"/>
    </source>
</evidence>
<evidence type="ECO:0000256" key="1">
    <source>
        <dbReference type="ARBA" id="ARBA00004323"/>
    </source>
</evidence>
<keyword evidence="9 11" id="KW-0333">Golgi apparatus</keyword>
<comment type="pathway">
    <text evidence="2">Protein modification; protein glycosylation.</text>
</comment>
<evidence type="ECO:0000256" key="9">
    <source>
        <dbReference type="ARBA" id="ARBA00023034"/>
    </source>
</evidence>
<protein>
    <recommendedName>
        <fullName evidence="11">Hexosyltransferase</fullName>
        <ecNumber evidence="11">2.4.1.-</ecNumber>
    </recommendedName>
</protein>
<comment type="cofactor">
    <cofactor evidence="11">
        <name>Mn(2+)</name>
        <dbReference type="ChEBI" id="CHEBI:29035"/>
    </cofactor>
</comment>
<evidence type="ECO:0000256" key="3">
    <source>
        <dbReference type="ARBA" id="ARBA00008661"/>
    </source>
</evidence>
<comment type="subcellular location">
    <subcellularLocation>
        <location evidence="1 11">Golgi apparatus membrane</location>
        <topology evidence="1 11">Single-pass type II membrane protein</topology>
    </subcellularLocation>
</comment>
<evidence type="ECO:0000256" key="10">
    <source>
        <dbReference type="ARBA" id="ARBA00023136"/>
    </source>
</evidence>